<evidence type="ECO:0000313" key="7">
    <source>
        <dbReference type="Proteomes" id="UP000553632"/>
    </source>
</evidence>
<feature type="compositionally biased region" description="Low complexity" evidence="2">
    <location>
        <begin position="825"/>
        <end position="836"/>
    </location>
</feature>
<feature type="region of interest" description="Disordered" evidence="2">
    <location>
        <begin position="1"/>
        <end position="92"/>
    </location>
</feature>
<name>A0A7J6QIM9_PEROL</name>
<feature type="compositionally biased region" description="Basic and acidic residues" evidence="2">
    <location>
        <begin position="10"/>
        <end position="21"/>
    </location>
</feature>
<feature type="domain" description="Band 7" evidence="4">
    <location>
        <begin position="436"/>
        <end position="615"/>
    </location>
</feature>
<keyword evidence="3" id="KW-0472">Membrane</keyword>
<accession>A0A7J6QIM9</accession>
<feature type="non-terminal residue" evidence="5">
    <location>
        <position position="1"/>
    </location>
</feature>
<dbReference type="PANTHER" id="PTHR23222:SF0">
    <property type="entry name" value="PROHIBITIN 1"/>
    <property type="match status" value="1"/>
</dbReference>
<sequence length="882" mass="97326">MSNTNTTGEDPNRPGNGEHPENPLLVYNVNRPGAVRGRPSGAPSEGHPAPPLPPPQGPAATGNVFHFGQPQQPQQQQPPFNGPTQQQTPDVASQIRDRLRAAFGFDHHHTTGQGHHGDWHWTGWDCGRSTKTAIWSTVGLLVLFVIFWVFFTATLEVNEVGILRNMITGSVPEEGGVYRGGRHVVWPFQTFVKFPATYTTIDFTGPLAVNTRTGADKSDPDSGGQPITISCSLQFQFDLEYLHDVYVSLGGLEPAMIRYRLLARNAVSNTAQRFVPQDFWQDRKKISDTMEGVLNRTFISQGGGSKIRFFQILRTDFVPSYEDTITQIQVAEQQKVINEYAQEVAAVSQSIEVLLAQNEARIANITATGEAKARVIIAEAAQEAFRMKQATKAAAYQHLSDQLQLESAEFSKYLELKSATGTRRGGSVLLALSFSRVPATEIGVKYDNLFKHVASKPYAESGLYTIGPFAYFVYYPKTVRTIEFSTSDYDVLHARTSDGLPLVLGVAFQYQLIPDEAVDLYTELGEDFEKTFKLVANHLATEYATQFSAYQFFNSKEMIARGMMAYLDNRFRENFHASIQGLQINEDQLPDEFYNSVLTAANTKQNITRNINLRDAAKVGMATDRIVAAAQANATVSRAQGQAMKTLQEGQAAAAVLQQYISAEARAFTEVKSSLALNNTELLQYIWYDALQGGGVQPNDDLVGQVLVGVDPSVYLNDEKRKLDGSDSDESEDDDKPIGSSQKKSSAAATAKVWGSALDNFFKSSEFDDQKLTPGEWNKPRSNASKLAVLNRRRVTTTKKCLEDPGGSMSRSGKKRPRKKVKELSSGSSSDGADAASPPPKKRSQRLRKAKKARDDSSDEADDQPLGERFEGEKTREFGVDD</sequence>
<evidence type="ECO:0000259" key="4">
    <source>
        <dbReference type="Pfam" id="PF01145"/>
    </source>
</evidence>
<evidence type="ECO:0000313" key="6">
    <source>
        <dbReference type="EMBL" id="KAF4735932.1"/>
    </source>
</evidence>
<comment type="caution">
    <text evidence="5">The sequence shown here is derived from an EMBL/GenBank/DDBJ whole genome shotgun (WGS) entry which is preliminary data.</text>
</comment>
<feature type="compositionally biased region" description="Basic residues" evidence="2">
    <location>
        <begin position="812"/>
        <end position="821"/>
    </location>
</feature>
<keyword evidence="3" id="KW-1133">Transmembrane helix</keyword>
<feature type="compositionally biased region" description="Basic and acidic residues" evidence="2">
    <location>
        <begin position="866"/>
        <end position="882"/>
    </location>
</feature>
<gene>
    <name evidence="5" type="ORF">FOZ62_011842</name>
    <name evidence="6" type="ORF">FOZ63_018654</name>
</gene>
<feature type="region of interest" description="Disordered" evidence="2">
    <location>
        <begin position="769"/>
        <end position="882"/>
    </location>
</feature>
<dbReference type="EMBL" id="JABANM010029769">
    <property type="protein sequence ID" value="KAF4707410.1"/>
    <property type="molecule type" value="Genomic_DNA"/>
</dbReference>
<dbReference type="Proteomes" id="UP000553632">
    <property type="component" value="Unassembled WGS sequence"/>
</dbReference>
<feature type="compositionally biased region" description="Basic residues" evidence="2">
    <location>
        <begin position="840"/>
        <end position="852"/>
    </location>
</feature>
<evidence type="ECO:0000313" key="5">
    <source>
        <dbReference type="EMBL" id="KAF4707410.1"/>
    </source>
</evidence>
<feature type="region of interest" description="Disordered" evidence="2">
    <location>
        <begin position="718"/>
        <end position="746"/>
    </location>
</feature>
<organism evidence="5 8">
    <name type="scientific">Perkinsus olseni</name>
    <name type="common">Perkinsus atlanticus</name>
    <dbReference type="NCBI Taxonomy" id="32597"/>
    <lineage>
        <taxon>Eukaryota</taxon>
        <taxon>Sar</taxon>
        <taxon>Alveolata</taxon>
        <taxon>Perkinsozoa</taxon>
        <taxon>Perkinsea</taxon>
        <taxon>Perkinsida</taxon>
        <taxon>Perkinsidae</taxon>
        <taxon>Perkinsus</taxon>
    </lineage>
</organism>
<feature type="compositionally biased region" description="Pro residues" evidence="2">
    <location>
        <begin position="48"/>
        <end position="57"/>
    </location>
</feature>
<reference evidence="7 8" key="1">
    <citation type="submission" date="2020-04" db="EMBL/GenBank/DDBJ databases">
        <title>Perkinsus olseni comparative genomics.</title>
        <authorList>
            <person name="Bogema D.R."/>
        </authorList>
    </citation>
    <scope>NUCLEOTIDE SEQUENCE [LARGE SCALE GENOMIC DNA]</scope>
    <source>
        <strain evidence="5">ATCC PRA-205</strain>
        <strain evidence="6 7">ATCC PRA-207</strain>
    </source>
</reference>
<evidence type="ECO:0000256" key="1">
    <source>
        <dbReference type="ARBA" id="ARBA00009658"/>
    </source>
</evidence>
<comment type="similarity">
    <text evidence="1">Belongs to the prohibitin family.</text>
</comment>
<evidence type="ECO:0000256" key="2">
    <source>
        <dbReference type="SAM" id="MobiDB-lite"/>
    </source>
</evidence>
<dbReference type="PANTHER" id="PTHR23222">
    <property type="entry name" value="PROHIBITIN"/>
    <property type="match status" value="1"/>
</dbReference>
<protein>
    <recommendedName>
        <fullName evidence="4">Band 7 domain-containing protein</fullName>
    </recommendedName>
</protein>
<dbReference type="AlphaFoldDB" id="A0A7J6QIM9"/>
<dbReference type="OMA" id="NKPRSNA"/>
<dbReference type="EMBL" id="JABANO010015992">
    <property type="protein sequence ID" value="KAF4735932.1"/>
    <property type="molecule type" value="Genomic_DNA"/>
</dbReference>
<feature type="domain" description="Band 7" evidence="4">
    <location>
        <begin position="155"/>
        <end position="345"/>
    </location>
</feature>
<evidence type="ECO:0000313" key="8">
    <source>
        <dbReference type="Proteomes" id="UP000574390"/>
    </source>
</evidence>
<feature type="compositionally biased region" description="Low complexity" evidence="2">
    <location>
        <begin position="58"/>
        <end position="89"/>
    </location>
</feature>
<proteinExistence type="inferred from homology"/>
<keyword evidence="7" id="KW-1185">Reference proteome</keyword>
<dbReference type="InterPro" id="IPR000163">
    <property type="entry name" value="Prohibitin"/>
</dbReference>
<dbReference type="Pfam" id="PF01145">
    <property type="entry name" value="Band_7"/>
    <property type="match status" value="2"/>
</dbReference>
<feature type="compositionally biased region" description="Acidic residues" evidence="2">
    <location>
        <begin position="726"/>
        <end position="735"/>
    </location>
</feature>
<keyword evidence="3" id="KW-0812">Transmembrane</keyword>
<dbReference type="Proteomes" id="UP000574390">
    <property type="component" value="Unassembled WGS sequence"/>
</dbReference>
<dbReference type="GO" id="GO:0016020">
    <property type="term" value="C:membrane"/>
    <property type="evidence" value="ECO:0007669"/>
    <property type="project" value="InterPro"/>
</dbReference>
<feature type="transmembrane region" description="Helical" evidence="3">
    <location>
        <begin position="133"/>
        <end position="151"/>
    </location>
</feature>
<dbReference type="InterPro" id="IPR001107">
    <property type="entry name" value="Band_7"/>
</dbReference>
<evidence type="ECO:0000256" key="3">
    <source>
        <dbReference type="SAM" id="Phobius"/>
    </source>
</evidence>